<dbReference type="PANTHER" id="PTHR36154:SF1">
    <property type="entry name" value="DNA-BINDING TRANSCRIPTIONAL ACTIVATOR ALPA"/>
    <property type="match status" value="1"/>
</dbReference>
<sequence>MNILRLTEVSQKIGLGRTAIYALIKENDFPAQIKLSARASGWLEDEVDQWINLRAMNR</sequence>
<reference evidence="1 2" key="1">
    <citation type="submission" date="2016-10" db="EMBL/GenBank/DDBJ databases">
        <authorList>
            <person name="de Groot N.N."/>
        </authorList>
    </citation>
    <scope>NUCLEOTIDE SEQUENCE [LARGE SCALE GENOMIC DNA]</scope>
    <source>
        <strain evidence="1 2">ICMP 14252</strain>
    </source>
</reference>
<evidence type="ECO:0000313" key="2">
    <source>
        <dbReference type="Proteomes" id="UP000182902"/>
    </source>
</evidence>
<dbReference type="InterPro" id="IPR010260">
    <property type="entry name" value="AlpA"/>
</dbReference>
<name>A0A1H3J8S9_9PSED</name>
<accession>A0A1H3J8S9</accession>
<protein>
    <submittedName>
        <fullName evidence="1">Transcriptional regulator, AlpA family</fullName>
    </submittedName>
</protein>
<dbReference type="RefSeq" id="WP_074854445.1">
    <property type="nucleotide sequence ID" value="NZ_FNOX01000003.1"/>
</dbReference>
<dbReference type="InterPro" id="IPR052931">
    <property type="entry name" value="Prophage_regulatory_activator"/>
</dbReference>
<evidence type="ECO:0000313" key="1">
    <source>
        <dbReference type="EMBL" id="SDY36197.1"/>
    </source>
</evidence>
<dbReference type="EMBL" id="FNOX01000003">
    <property type="protein sequence ID" value="SDY36197.1"/>
    <property type="molecule type" value="Genomic_DNA"/>
</dbReference>
<dbReference type="Gene3D" id="1.10.238.160">
    <property type="match status" value="1"/>
</dbReference>
<proteinExistence type="predicted"/>
<gene>
    <name evidence="1" type="ORF">SAMN05216247_103495</name>
</gene>
<dbReference type="PANTHER" id="PTHR36154">
    <property type="entry name" value="DNA-BINDING TRANSCRIPTIONAL ACTIVATOR ALPA"/>
    <property type="match status" value="1"/>
</dbReference>
<dbReference type="Pfam" id="PF05930">
    <property type="entry name" value="Phage_AlpA"/>
    <property type="match status" value="1"/>
</dbReference>
<dbReference type="Proteomes" id="UP000182902">
    <property type="component" value="Unassembled WGS sequence"/>
</dbReference>
<dbReference type="AlphaFoldDB" id="A0A1H3J8S9"/>
<organism evidence="1 2">
    <name type="scientific">Pseudomonas salomonii</name>
    <dbReference type="NCBI Taxonomy" id="191391"/>
    <lineage>
        <taxon>Bacteria</taxon>
        <taxon>Pseudomonadati</taxon>
        <taxon>Pseudomonadota</taxon>
        <taxon>Gammaproteobacteria</taxon>
        <taxon>Pseudomonadales</taxon>
        <taxon>Pseudomonadaceae</taxon>
        <taxon>Pseudomonas</taxon>
    </lineage>
</organism>